<feature type="region of interest" description="Disordered" evidence="1">
    <location>
        <begin position="340"/>
        <end position="412"/>
    </location>
</feature>
<accession>A0ABM4QGI1</accession>
<sequence>MASRGQHVPTESGCDSISRFNMLQPGDLEPIQSQTLIHFVTFTAISWLEQTGVPEQGTKLSRKTRVLLAHFPDEEIEVLGGQEAHQKSDCYKVEDSNPGLARESTPSYGKLSALSRKLLLSKRITSKYVARETEEPCPQEFQRGSEFWWSARSCCSLGRTWEQSRVGRASGAFRAGEGVNPQGRLSPPHPVRRPRQGGEPGTETQWFVVSGQQLPNSREAADPGCPTERTQPGEQETKTQSERLGEGAGAGPSTPIARSPGARRLRAPPTSLRRARGGRPRHLAKPRVPTKPAPFPFPWGGNLRIAEPREPPVPGPAQPAPQSGPWVEAARRTRGVDFSFGAAGRSRSPPFLRRSRTSGSPRTQFPAIRVARRRSGHGQSDGGQARTGAAASGTAPTHTDLFKSNNCCNNFE</sequence>
<protein>
    <submittedName>
        <fullName evidence="3">Uncharacterized protein</fullName>
    </submittedName>
</protein>
<feature type="compositionally biased region" description="Basic and acidic residues" evidence="1">
    <location>
        <begin position="235"/>
        <end position="245"/>
    </location>
</feature>
<feature type="compositionally biased region" description="Polar residues" evidence="1">
    <location>
        <begin position="202"/>
        <end position="216"/>
    </location>
</feature>
<evidence type="ECO:0000256" key="1">
    <source>
        <dbReference type="SAM" id="MobiDB-lite"/>
    </source>
</evidence>
<feature type="compositionally biased region" description="Basic residues" evidence="1">
    <location>
        <begin position="273"/>
        <end position="285"/>
    </location>
</feature>
<keyword evidence="2" id="KW-1185">Reference proteome</keyword>
<proteinExistence type="predicted"/>
<feature type="compositionally biased region" description="Polar residues" evidence="1">
    <location>
        <begin position="394"/>
        <end position="412"/>
    </location>
</feature>
<evidence type="ECO:0000313" key="3">
    <source>
        <dbReference type="RefSeq" id="XP_070488549.1"/>
    </source>
</evidence>
<dbReference type="RefSeq" id="XP_070488549.1">
    <property type="nucleotide sequence ID" value="XM_070632448.1"/>
</dbReference>
<evidence type="ECO:0000313" key="2">
    <source>
        <dbReference type="Proteomes" id="UP001652662"/>
    </source>
</evidence>
<reference evidence="3" key="1">
    <citation type="submission" date="2025-08" db="UniProtKB">
        <authorList>
            <consortium name="RefSeq"/>
        </authorList>
    </citation>
    <scope>IDENTIFICATION</scope>
    <source>
        <tissue evidence="3">Blood</tissue>
    </source>
</reference>
<gene>
    <name evidence="3" type="primary">LOC103542370</name>
</gene>
<dbReference type="Proteomes" id="UP001652662">
    <property type="component" value="Chromosome 9"/>
</dbReference>
<dbReference type="GeneID" id="103542370"/>
<name>A0ABM4QGI1_EQUPR</name>
<feature type="region of interest" description="Disordered" evidence="1">
    <location>
        <begin position="172"/>
        <end position="297"/>
    </location>
</feature>
<organism evidence="2 3">
    <name type="scientific">Equus przewalskii</name>
    <name type="common">Przewalski's horse</name>
    <name type="synonym">Equus caballus przewalskii</name>
    <dbReference type="NCBI Taxonomy" id="9798"/>
    <lineage>
        <taxon>Eukaryota</taxon>
        <taxon>Metazoa</taxon>
        <taxon>Chordata</taxon>
        <taxon>Craniata</taxon>
        <taxon>Vertebrata</taxon>
        <taxon>Euteleostomi</taxon>
        <taxon>Mammalia</taxon>
        <taxon>Eutheria</taxon>
        <taxon>Laurasiatheria</taxon>
        <taxon>Perissodactyla</taxon>
        <taxon>Equidae</taxon>
        <taxon>Equus</taxon>
    </lineage>
</organism>